<keyword evidence="6" id="KW-0963">Cytoplasm</keyword>
<dbReference type="Gene3D" id="3.30.230.40">
    <property type="entry name" value="Imidazole glycerol phosphate dehydratase, domain 1"/>
    <property type="match status" value="2"/>
</dbReference>
<evidence type="ECO:0000256" key="6">
    <source>
        <dbReference type="HAMAP-Rule" id="MF_00076"/>
    </source>
</evidence>
<evidence type="ECO:0000256" key="4">
    <source>
        <dbReference type="ARBA" id="ARBA00023102"/>
    </source>
</evidence>
<dbReference type="AlphaFoldDB" id="A0A136Q2S9"/>
<dbReference type="PATRIC" id="fig|626937.4.peg.2199"/>
<keyword evidence="3 6" id="KW-0028">Amino-acid biosynthesis</keyword>
<dbReference type="PROSITE" id="PS00954">
    <property type="entry name" value="IGP_DEHYDRATASE_1"/>
    <property type="match status" value="1"/>
</dbReference>
<evidence type="ECO:0000256" key="2">
    <source>
        <dbReference type="ARBA" id="ARBA00016664"/>
    </source>
</evidence>
<comment type="caution">
    <text evidence="8">The sequence shown here is derived from an EMBL/GenBank/DDBJ whole genome shotgun (WGS) entry which is preliminary data.</text>
</comment>
<dbReference type="UniPathway" id="UPA00031">
    <property type="reaction ID" value="UER00011"/>
</dbReference>
<dbReference type="FunFam" id="3.30.230.40:FF:000003">
    <property type="entry name" value="Imidazoleglycerol-phosphate dehydratase HisB"/>
    <property type="match status" value="1"/>
</dbReference>
<comment type="similarity">
    <text evidence="6 7">Belongs to the imidazoleglycerol-phosphate dehydratase family.</text>
</comment>
<dbReference type="InterPro" id="IPR020568">
    <property type="entry name" value="Ribosomal_Su5_D2-typ_SF"/>
</dbReference>
<dbReference type="HAMAP" id="MF_00076">
    <property type="entry name" value="HisB"/>
    <property type="match status" value="1"/>
</dbReference>
<keyword evidence="9" id="KW-1185">Reference proteome</keyword>
<comment type="pathway">
    <text evidence="1 6 7">Amino-acid biosynthesis; L-histidine biosynthesis; L-histidine from 5-phospho-alpha-D-ribose 1-diphosphate: step 6/9.</text>
</comment>
<dbReference type="CDD" id="cd07914">
    <property type="entry name" value="IGPD"/>
    <property type="match status" value="1"/>
</dbReference>
<comment type="catalytic activity">
    <reaction evidence="6 7">
        <text>D-erythro-1-(imidazol-4-yl)glycerol 3-phosphate = 3-(imidazol-4-yl)-2-oxopropyl phosphate + H2O</text>
        <dbReference type="Rhea" id="RHEA:11040"/>
        <dbReference type="ChEBI" id="CHEBI:15377"/>
        <dbReference type="ChEBI" id="CHEBI:57766"/>
        <dbReference type="ChEBI" id="CHEBI:58278"/>
        <dbReference type="EC" id="4.2.1.19"/>
    </reaction>
</comment>
<comment type="subcellular location">
    <subcellularLocation>
        <location evidence="6 7">Cytoplasm</location>
    </subcellularLocation>
</comment>
<dbReference type="SUPFAM" id="SSF54211">
    <property type="entry name" value="Ribosomal protein S5 domain 2-like"/>
    <property type="match status" value="2"/>
</dbReference>
<dbReference type="STRING" id="626937.HMPREF3293_02231"/>
<keyword evidence="4 6" id="KW-0368">Histidine biosynthesis</keyword>
<dbReference type="GO" id="GO:0004424">
    <property type="term" value="F:imidazoleglycerol-phosphate dehydratase activity"/>
    <property type="evidence" value="ECO:0007669"/>
    <property type="project" value="UniProtKB-UniRule"/>
</dbReference>
<dbReference type="FunFam" id="3.30.230.40:FF:000001">
    <property type="entry name" value="Imidazoleglycerol-phosphate dehydratase HisB"/>
    <property type="match status" value="1"/>
</dbReference>
<accession>A0A136Q2S9</accession>
<reference evidence="8 9" key="1">
    <citation type="submission" date="2016-02" db="EMBL/GenBank/DDBJ databases">
        <authorList>
            <person name="Wen L."/>
            <person name="He K."/>
            <person name="Yang H."/>
        </authorList>
    </citation>
    <scope>NUCLEOTIDE SEQUENCE [LARGE SCALE GENOMIC DNA]</scope>
    <source>
        <strain evidence="8 9">DSM 22607</strain>
    </source>
</reference>
<evidence type="ECO:0000256" key="1">
    <source>
        <dbReference type="ARBA" id="ARBA00005047"/>
    </source>
</evidence>
<dbReference type="EMBL" id="LSZW01000063">
    <property type="protein sequence ID" value="KXK64982.1"/>
    <property type="molecule type" value="Genomic_DNA"/>
</dbReference>
<dbReference type="InterPro" id="IPR020565">
    <property type="entry name" value="ImidazoleglycerP_deHydtase_CS"/>
</dbReference>
<dbReference type="GO" id="GO:0005737">
    <property type="term" value="C:cytoplasm"/>
    <property type="evidence" value="ECO:0007669"/>
    <property type="project" value="UniProtKB-SubCell"/>
</dbReference>
<dbReference type="NCBIfam" id="NF002114">
    <property type="entry name" value="PRK00951.2-4"/>
    <property type="match status" value="1"/>
</dbReference>
<sequence>MKVERGKYVAREGAVTRTTSETDIRLSVVLDGSGTSEIETGVGFFDHMLTLFAKHAMVDLRLFCKGDTYVDAHHTVEDCGIALGEAIKAALGDKSGIRRYATKFVPMDETLVMANLDISGRPYFVYNMELRQNKAGDFDAELCEEFFRAVAVNAGLTLHLNLQYGKNTHHIIEAAFKAFGQALRRAAAVDPQIKGVFSTKGVL</sequence>
<dbReference type="Pfam" id="PF00475">
    <property type="entry name" value="IGPD"/>
    <property type="match status" value="1"/>
</dbReference>
<dbReference type="PROSITE" id="PS00955">
    <property type="entry name" value="IGP_DEHYDRATASE_2"/>
    <property type="match status" value="1"/>
</dbReference>
<dbReference type="PANTHER" id="PTHR23133:SF2">
    <property type="entry name" value="IMIDAZOLEGLYCEROL-PHOSPHATE DEHYDRATASE"/>
    <property type="match status" value="1"/>
</dbReference>
<evidence type="ECO:0000313" key="9">
    <source>
        <dbReference type="Proteomes" id="UP000070366"/>
    </source>
</evidence>
<dbReference type="NCBIfam" id="NF002107">
    <property type="entry name" value="PRK00951.1-2"/>
    <property type="match status" value="1"/>
</dbReference>
<gene>
    <name evidence="6" type="primary">hisB</name>
    <name evidence="8" type="ORF">HMPREF3293_02231</name>
</gene>
<dbReference type="EC" id="4.2.1.19" evidence="6 7"/>
<dbReference type="NCBIfam" id="NF002111">
    <property type="entry name" value="PRK00951.2-1"/>
    <property type="match status" value="1"/>
</dbReference>
<dbReference type="InterPro" id="IPR000807">
    <property type="entry name" value="ImidazoleglycerolP_deHydtase"/>
</dbReference>
<dbReference type="GO" id="GO:0000105">
    <property type="term" value="P:L-histidine biosynthetic process"/>
    <property type="evidence" value="ECO:0007669"/>
    <property type="project" value="UniProtKB-UniRule"/>
</dbReference>
<evidence type="ECO:0000256" key="7">
    <source>
        <dbReference type="RuleBase" id="RU000599"/>
    </source>
</evidence>
<evidence type="ECO:0000313" key="8">
    <source>
        <dbReference type="EMBL" id="KXK64982.1"/>
    </source>
</evidence>
<dbReference type="PANTHER" id="PTHR23133">
    <property type="entry name" value="IMIDAZOLEGLYCEROL-PHOSPHATE DEHYDRATASE HIS7"/>
    <property type="match status" value="1"/>
</dbReference>
<keyword evidence="5 6" id="KW-0456">Lyase</keyword>
<evidence type="ECO:0000256" key="5">
    <source>
        <dbReference type="ARBA" id="ARBA00023239"/>
    </source>
</evidence>
<proteinExistence type="inferred from homology"/>
<dbReference type="InterPro" id="IPR038494">
    <property type="entry name" value="IGPD_sf"/>
</dbReference>
<name>A0A136Q2S9_9FIRM</name>
<dbReference type="Proteomes" id="UP000070366">
    <property type="component" value="Unassembled WGS sequence"/>
</dbReference>
<protein>
    <recommendedName>
        <fullName evidence="2 6">Imidazoleglycerol-phosphate dehydratase</fullName>
        <shortName evidence="6">IGPD</shortName>
        <ecNumber evidence="6 7">4.2.1.19</ecNumber>
    </recommendedName>
</protein>
<evidence type="ECO:0000256" key="3">
    <source>
        <dbReference type="ARBA" id="ARBA00022605"/>
    </source>
</evidence>
<organism evidence="8 9">
    <name type="scientific">Christensenella minuta</name>
    <dbReference type="NCBI Taxonomy" id="626937"/>
    <lineage>
        <taxon>Bacteria</taxon>
        <taxon>Bacillati</taxon>
        <taxon>Bacillota</taxon>
        <taxon>Clostridia</taxon>
        <taxon>Christensenellales</taxon>
        <taxon>Christensenellaceae</taxon>
        <taxon>Christensenella</taxon>
    </lineage>
</organism>